<reference evidence="8 9" key="1">
    <citation type="submission" date="2020-08" db="EMBL/GenBank/DDBJ databases">
        <title>Sequencing the genomes of 1000 actinobacteria strains.</title>
        <authorList>
            <person name="Klenk H.-P."/>
        </authorList>
    </citation>
    <scope>NUCLEOTIDE SEQUENCE [LARGE SCALE GENOMIC DNA]</scope>
    <source>
        <strain evidence="8 9">DSM 46659</strain>
    </source>
</reference>
<proteinExistence type="inferred from homology"/>
<keyword evidence="3 7" id="KW-0479">Metal-binding</keyword>
<keyword evidence="4 7" id="KW-0560">Oxidoreductase</keyword>
<dbReference type="Pfam" id="PF00067">
    <property type="entry name" value="p450"/>
    <property type="match status" value="1"/>
</dbReference>
<evidence type="ECO:0008006" key="10">
    <source>
        <dbReference type="Google" id="ProtNLM"/>
    </source>
</evidence>
<dbReference type="Gene3D" id="1.10.630.10">
    <property type="entry name" value="Cytochrome P450"/>
    <property type="match status" value="1"/>
</dbReference>
<dbReference type="InterPro" id="IPR017972">
    <property type="entry name" value="Cyt_P450_CS"/>
</dbReference>
<dbReference type="PANTHER" id="PTHR46696">
    <property type="entry name" value="P450, PUTATIVE (EUROFUNG)-RELATED"/>
    <property type="match status" value="1"/>
</dbReference>
<dbReference type="InterPro" id="IPR002397">
    <property type="entry name" value="Cyt_P450_B"/>
</dbReference>
<dbReference type="Proteomes" id="UP000546642">
    <property type="component" value="Unassembled WGS sequence"/>
</dbReference>
<dbReference type="GO" id="GO:0005506">
    <property type="term" value="F:iron ion binding"/>
    <property type="evidence" value="ECO:0007669"/>
    <property type="project" value="InterPro"/>
</dbReference>
<evidence type="ECO:0000256" key="4">
    <source>
        <dbReference type="ARBA" id="ARBA00023002"/>
    </source>
</evidence>
<dbReference type="SUPFAM" id="SSF48264">
    <property type="entry name" value="Cytochrome P450"/>
    <property type="match status" value="1"/>
</dbReference>
<keyword evidence="6 7" id="KW-0503">Monooxygenase</keyword>
<name>A0A7W9YGG2_9ACTN</name>
<dbReference type="RefSeq" id="WP_184074929.1">
    <property type="nucleotide sequence ID" value="NZ_JACHDS010000001.1"/>
</dbReference>
<evidence type="ECO:0000256" key="1">
    <source>
        <dbReference type="ARBA" id="ARBA00010617"/>
    </source>
</evidence>
<protein>
    <recommendedName>
        <fullName evidence="10">Cytochrome P450</fullName>
    </recommendedName>
</protein>
<gene>
    <name evidence="8" type="ORF">HNR23_001760</name>
</gene>
<evidence type="ECO:0000256" key="2">
    <source>
        <dbReference type="ARBA" id="ARBA00022617"/>
    </source>
</evidence>
<evidence type="ECO:0000313" key="8">
    <source>
        <dbReference type="EMBL" id="MBB6171700.1"/>
    </source>
</evidence>
<keyword evidence="9" id="KW-1185">Reference proteome</keyword>
<evidence type="ECO:0000313" key="9">
    <source>
        <dbReference type="Proteomes" id="UP000546642"/>
    </source>
</evidence>
<evidence type="ECO:0000256" key="5">
    <source>
        <dbReference type="ARBA" id="ARBA00023004"/>
    </source>
</evidence>
<keyword evidence="2 7" id="KW-0349">Heme</keyword>
<dbReference type="InterPro" id="IPR001128">
    <property type="entry name" value="Cyt_P450"/>
</dbReference>
<keyword evidence="5 7" id="KW-0408">Iron</keyword>
<dbReference type="EMBL" id="JACHDS010000001">
    <property type="protein sequence ID" value="MBB6171700.1"/>
    <property type="molecule type" value="Genomic_DNA"/>
</dbReference>
<dbReference type="GO" id="GO:0004497">
    <property type="term" value="F:monooxygenase activity"/>
    <property type="evidence" value="ECO:0007669"/>
    <property type="project" value="UniProtKB-KW"/>
</dbReference>
<evidence type="ECO:0000256" key="7">
    <source>
        <dbReference type="RuleBase" id="RU000461"/>
    </source>
</evidence>
<sequence length="419" mass="46539">MTTPIDADGIIDPGAPELRADPFTGYAALRERAPLLRATIPITGEPGWIVTRYDGVKAVLSDARFVRDRASIPGFEHDDTRLRLLADAGLPEEYARYMVSLLDLDGAEHARLRKHVSRTFTVRRISELRPRMEEIVDGILDGLPGTADENGVVDLQERFGYPFSMTVICELVGIDEEDRPQWRQWGREMGLGDPARFAAAVRDLVDHVHELIERRRAEPRADLLTGLVQTHDEDGDRLTDGEMVMMVLTLVMAGHDTTATFIANGTADLLTHPDQFELLKRRPDLLPRAVHELLRRVTPATHVGVRYAAEDVEIGGTTVRRGDAVTPILVAANHDPRRFEDPDALDITREPGGRRETHVAFGHGIHYCLGAALARQESEVAFGKLFERYPGIALAVDPTQLVRVPLPGAWRLAGLPVRL</sequence>
<comment type="caution">
    <text evidence="8">The sequence shown here is derived from an EMBL/GenBank/DDBJ whole genome shotgun (WGS) entry which is preliminary data.</text>
</comment>
<evidence type="ECO:0000256" key="3">
    <source>
        <dbReference type="ARBA" id="ARBA00022723"/>
    </source>
</evidence>
<dbReference type="PRINTS" id="PR00359">
    <property type="entry name" value="BP450"/>
</dbReference>
<dbReference type="AlphaFoldDB" id="A0A7W9YGG2"/>
<dbReference type="GO" id="GO:0020037">
    <property type="term" value="F:heme binding"/>
    <property type="evidence" value="ECO:0007669"/>
    <property type="project" value="InterPro"/>
</dbReference>
<comment type="similarity">
    <text evidence="1 7">Belongs to the cytochrome P450 family.</text>
</comment>
<dbReference type="CDD" id="cd11029">
    <property type="entry name" value="CYP107-like"/>
    <property type="match status" value="1"/>
</dbReference>
<dbReference type="PROSITE" id="PS00086">
    <property type="entry name" value="CYTOCHROME_P450"/>
    <property type="match status" value="1"/>
</dbReference>
<organism evidence="8 9">
    <name type="scientific">Nocardiopsis mwathae</name>
    <dbReference type="NCBI Taxonomy" id="1472723"/>
    <lineage>
        <taxon>Bacteria</taxon>
        <taxon>Bacillati</taxon>
        <taxon>Actinomycetota</taxon>
        <taxon>Actinomycetes</taxon>
        <taxon>Streptosporangiales</taxon>
        <taxon>Nocardiopsidaceae</taxon>
        <taxon>Nocardiopsis</taxon>
    </lineage>
</organism>
<dbReference type="PANTHER" id="PTHR46696:SF1">
    <property type="entry name" value="CYTOCHROME P450 YJIB-RELATED"/>
    <property type="match status" value="1"/>
</dbReference>
<dbReference type="GO" id="GO:0016705">
    <property type="term" value="F:oxidoreductase activity, acting on paired donors, with incorporation or reduction of molecular oxygen"/>
    <property type="evidence" value="ECO:0007669"/>
    <property type="project" value="InterPro"/>
</dbReference>
<accession>A0A7W9YGG2</accession>
<evidence type="ECO:0000256" key="6">
    <source>
        <dbReference type="ARBA" id="ARBA00023033"/>
    </source>
</evidence>
<dbReference type="InterPro" id="IPR036396">
    <property type="entry name" value="Cyt_P450_sf"/>
</dbReference>
<dbReference type="FunFam" id="1.10.630.10:FF:000018">
    <property type="entry name" value="Cytochrome P450 monooxygenase"/>
    <property type="match status" value="1"/>
</dbReference>